<sequence>MAKHKNNTPEKPALPPQEALYQAVSLCRKAGALTMGFDAVEDACVKGKAWLVMVASDASAKTMQRLNYAVGDLVDVITMPLTQDRLADISRKPVAVYAVTDRNLAKLCFDRLSDCGAIKNEEDMSE</sequence>
<dbReference type="EMBL" id="NMTY01000032">
    <property type="protein sequence ID" value="PDX80234.1"/>
    <property type="molecule type" value="Genomic_DNA"/>
</dbReference>
<dbReference type="AlphaFoldDB" id="A0A173ZAB8"/>
<comment type="caution">
    <text evidence="1">The sequence shown here is derived from an EMBL/GenBank/DDBJ whole genome shotgun (WGS) entry which is preliminary data.</text>
</comment>
<proteinExistence type="predicted"/>
<keyword evidence="1" id="KW-0687">Ribonucleoprotein</keyword>
<gene>
    <name evidence="1" type="ORF">CGS58_13535</name>
</gene>
<evidence type="ECO:0000313" key="2">
    <source>
        <dbReference type="Proteomes" id="UP000220005"/>
    </source>
</evidence>
<dbReference type="InterPro" id="IPR029064">
    <property type="entry name" value="Ribosomal_eL30-like_sf"/>
</dbReference>
<accession>A0A173ZAB8</accession>
<dbReference type="GO" id="GO:0005840">
    <property type="term" value="C:ribosome"/>
    <property type="evidence" value="ECO:0007669"/>
    <property type="project" value="UniProtKB-KW"/>
</dbReference>
<keyword evidence="1" id="KW-0689">Ribosomal protein</keyword>
<dbReference type="SUPFAM" id="SSF55315">
    <property type="entry name" value="L30e-like"/>
    <property type="match status" value="1"/>
</dbReference>
<reference evidence="1 2" key="1">
    <citation type="journal article" date="2017" name="Front. Microbiol.">
        <title>New Insights into the Diversity of the Genus Faecalibacterium.</title>
        <authorList>
            <person name="Benevides L."/>
            <person name="Burman S."/>
            <person name="Martin R."/>
            <person name="Robert V."/>
            <person name="Thomas M."/>
            <person name="Miquel S."/>
            <person name="Chain F."/>
            <person name="Sokol H."/>
            <person name="Bermudez-Humaran L.G."/>
            <person name="Morrison M."/>
            <person name="Langella P."/>
            <person name="Azevedo V.A."/>
            <person name="Chatel J.M."/>
            <person name="Soares S."/>
        </authorList>
    </citation>
    <scope>NUCLEOTIDE SEQUENCE [LARGE SCALE GENOMIC DNA]</scope>
    <source>
        <strain evidence="1 2">CNCM I 4575</strain>
    </source>
</reference>
<dbReference type="RefSeq" id="WP_055189869.1">
    <property type="nucleotide sequence ID" value="NZ_NMTY01000032.1"/>
</dbReference>
<dbReference type="Proteomes" id="UP000220005">
    <property type="component" value="Unassembled WGS sequence"/>
</dbReference>
<dbReference type="OrthoDB" id="9794863at2"/>
<dbReference type="Gene3D" id="3.30.1330.30">
    <property type="match status" value="1"/>
</dbReference>
<protein>
    <submittedName>
        <fullName evidence="1">50S ribosomal protein L7ae</fullName>
    </submittedName>
</protein>
<organism evidence="1 2">
    <name type="scientific">Faecalibacterium prausnitzii</name>
    <dbReference type="NCBI Taxonomy" id="853"/>
    <lineage>
        <taxon>Bacteria</taxon>
        <taxon>Bacillati</taxon>
        <taxon>Bacillota</taxon>
        <taxon>Clostridia</taxon>
        <taxon>Eubacteriales</taxon>
        <taxon>Oscillospiraceae</taxon>
        <taxon>Faecalibacterium</taxon>
    </lineage>
</organism>
<evidence type="ECO:0000313" key="1">
    <source>
        <dbReference type="EMBL" id="PDX80234.1"/>
    </source>
</evidence>
<name>A0A173ZAB8_9FIRM</name>